<reference evidence="1 2" key="1">
    <citation type="submission" date="2018-05" db="EMBL/GenBank/DDBJ databases">
        <title>Mucilaginibacter hurinus sp. nov., isolated from briquette warehouse soil.</title>
        <authorList>
            <person name="Choi L."/>
        </authorList>
    </citation>
    <scope>NUCLEOTIDE SEQUENCE [LARGE SCALE GENOMIC DNA]</scope>
    <source>
        <strain evidence="1 2">ZR32</strain>
    </source>
</reference>
<comment type="caution">
    <text evidence="1">The sequence shown here is derived from an EMBL/GenBank/DDBJ whole genome shotgun (WGS) entry which is preliminary data.</text>
</comment>
<evidence type="ECO:0000313" key="1">
    <source>
        <dbReference type="EMBL" id="RCH56363.1"/>
    </source>
</evidence>
<sequence>MNLFRFQSLEIWQLAIELGSQLCEIAEALEAKKKYRFAEQLNGAALSISNNIAEGSGSNSKKDFSRFLDYAHRSVFENANILFLLHLRKYISDEQLTFFLEELNKLARKINSFQKYLSKDI</sequence>
<dbReference type="AlphaFoldDB" id="A0A367GUK3"/>
<dbReference type="SUPFAM" id="SSF158446">
    <property type="entry name" value="IVS-encoded protein-like"/>
    <property type="match status" value="1"/>
</dbReference>
<evidence type="ECO:0000313" key="2">
    <source>
        <dbReference type="Proteomes" id="UP000253209"/>
    </source>
</evidence>
<protein>
    <submittedName>
        <fullName evidence="1">Four helix bundle protein</fullName>
    </submittedName>
</protein>
<dbReference type="NCBIfam" id="TIGR02436">
    <property type="entry name" value="four helix bundle protein"/>
    <property type="match status" value="1"/>
</dbReference>
<dbReference type="Pfam" id="PF05635">
    <property type="entry name" value="23S_rRNA_IVP"/>
    <property type="match status" value="1"/>
</dbReference>
<keyword evidence="2" id="KW-1185">Reference proteome</keyword>
<dbReference type="InterPro" id="IPR036583">
    <property type="entry name" value="23S_rRNA_IVS_sf"/>
</dbReference>
<dbReference type="OrthoDB" id="9811959at2"/>
<organism evidence="1 2">
    <name type="scientific">Mucilaginibacter hurinus</name>
    <dbReference type="NCBI Taxonomy" id="2201324"/>
    <lineage>
        <taxon>Bacteria</taxon>
        <taxon>Pseudomonadati</taxon>
        <taxon>Bacteroidota</taxon>
        <taxon>Sphingobacteriia</taxon>
        <taxon>Sphingobacteriales</taxon>
        <taxon>Sphingobacteriaceae</taxon>
        <taxon>Mucilaginibacter</taxon>
    </lineage>
</organism>
<dbReference type="PANTHER" id="PTHR38471:SF2">
    <property type="entry name" value="FOUR HELIX BUNDLE PROTEIN"/>
    <property type="match status" value="1"/>
</dbReference>
<dbReference type="PANTHER" id="PTHR38471">
    <property type="entry name" value="FOUR HELIX BUNDLE PROTEIN"/>
    <property type="match status" value="1"/>
</dbReference>
<proteinExistence type="predicted"/>
<dbReference type="RefSeq" id="WP_114003261.1">
    <property type="nucleotide sequence ID" value="NZ_QGDC01000001.1"/>
</dbReference>
<dbReference type="EMBL" id="QGDC01000001">
    <property type="protein sequence ID" value="RCH56363.1"/>
    <property type="molecule type" value="Genomic_DNA"/>
</dbReference>
<dbReference type="Gene3D" id="1.20.1440.60">
    <property type="entry name" value="23S rRNA-intervening sequence"/>
    <property type="match status" value="1"/>
</dbReference>
<dbReference type="InterPro" id="IPR012657">
    <property type="entry name" value="23S_rRNA-intervening_sequence"/>
</dbReference>
<accession>A0A367GUK3</accession>
<dbReference type="Proteomes" id="UP000253209">
    <property type="component" value="Unassembled WGS sequence"/>
</dbReference>
<gene>
    <name evidence="1" type="ORF">DJ568_00440</name>
</gene>
<name>A0A367GUK3_9SPHI</name>